<dbReference type="InterPro" id="IPR009008">
    <property type="entry name" value="Val/Leu/Ile-tRNA-synth_edit"/>
</dbReference>
<evidence type="ECO:0000256" key="3">
    <source>
        <dbReference type="ARBA" id="ARBA00013164"/>
    </source>
</evidence>
<dbReference type="Pfam" id="PF08264">
    <property type="entry name" value="Anticodon_1"/>
    <property type="match status" value="1"/>
</dbReference>
<dbReference type="InterPro" id="IPR009080">
    <property type="entry name" value="tRNAsynth_Ia_anticodon-bd"/>
</dbReference>
<proteinExistence type="inferred from homology"/>
<dbReference type="InterPro" id="IPR014729">
    <property type="entry name" value="Rossmann-like_a/b/a_fold"/>
</dbReference>
<dbReference type="PANTHER" id="PTHR45794:SF1">
    <property type="entry name" value="LEUCINE--TRNA LIGASE, CYTOPLASMIC"/>
    <property type="match status" value="1"/>
</dbReference>
<dbReference type="GO" id="GO:0005737">
    <property type="term" value="C:cytoplasm"/>
    <property type="evidence" value="ECO:0007669"/>
    <property type="project" value="UniProtKB-SubCell"/>
</dbReference>
<comment type="caution">
    <text evidence="14">The sequence shown here is derived from an EMBL/GenBank/DDBJ whole genome shotgun (WGS) entry which is preliminary data.</text>
</comment>
<evidence type="ECO:0000256" key="7">
    <source>
        <dbReference type="ARBA" id="ARBA00022917"/>
    </source>
</evidence>
<keyword evidence="15" id="KW-1185">Reference proteome</keyword>
<dbReference type="CDD" id="cd07959">
    <property type="entry name" value="Anticodon_Ia_Leu_AEc"/>
    <property type="match status" value="1"/>
</dbReference>
<keyword evidence="5" id="KW-0547">Nucleotide-binding</keyword>
<dbReference type="GO" id="GO:0006429">
    <property type="term" value="P:leucyl-tRNA aminoacylation"/>
    <property type="evidence" value="ECO:0007669"/>
    <property type="project" value="InterPro"/>
</dbReference>
<name>A0A507FAH3_9FUNG</name>
<evidence type="ECO:0000256" key="2">
    <source>
        <dbReference type="ARBA" id="ARBA00005594"/>
    </source>
</evidence>
<dbReference type="AlphaFoldDB" id="A0A507FAH3"/>
<feature type="region of interest" description="Disordered" evidence="11">
    <location>
        <begin position="125"/>
        <end position="145"/>
    </location>
</feature>
<dbReference type="EC" id="6.1.1.4" evidence="3"/>
<dbReference type="InterPro" id="IPR002300">
    <property type="entry name" value="aa-tRNA-synth_Ia"/>
</dbReference>
<reference evidence="14 15" key="1">
    <citation type="journal article" date="2019" name="Sci. Rep.">
        <title>Comparative genomics of chytrid fungi reveal insights into the obligate biotrophic and pathogenic lifestyle of Synchytrium endobioticum.</title>
        <authorList>
            <person name="van de Vossenberg B.T.L.H."/>
            <person name="Warris S."/>
            <person name="Nguyen H.D.T."/>
            <person name="van Gent-Pelzer M.P.E."/>
            <person name="Joly D.L."/>
            <person name="van de Geest H.C."/>
            <person name="Bonants P.J.M."/>
            <person name="Smith D.S."/>
            <person name="Levesque C.A."/>
            <person name="van der Lee T.A.J."/>
        </authorList>
    </citation>
    <scope>NUCLEOTIDE SEQUENCE [LARGE SCALE GENOMIC DNA]</scope>
    <source>
        <strain evidence="14 15">CBS 675.73</strain>
    </source>
</reference>
<keyword evidence="8" id="KW-0030">Aminoacyl-tRNA synthetase</keyword>
<evidence type="ECO:0000259" key="13">
    <source>
        <dbReference type="Pfam" id="PF08264"/>
    </source>
</evidence>
<evidence type="ECO:0000256" key="6">
    <source>
        <dbReference type="ARBA" id="ARBA00022840"/>
    </source>
</evidence>
<accession>A0A507FAH3</accession>
<keyword evidence="6" id="KW-0067">ATP-binding</keyword>
<comment type="subcellular location">
    <subcellularLocation>
        <location evidence="1">Cytoplasm</location>
    </subcellularLocation>
</comment>
<evidence type="ECO:0000313" key="15">
    <source>
        <dbReference type="Proteomes" id="UP000320333"/>
    </source>
</evidence>
<dbReference type="FunFam" id="3.90.740.10:FF:000001">
    <property type="entry name" value="Leucine--tRNA ligase, cytoplasmic"/>
    <property type="match status" value="1"/>
</dbReference>
<dbReference type="STRING" id="246404.A0A507FAH3"/>
<evidence type="ECO:0000256" key="10">
    <source>
        <dbReference type="ARBA" id="ARBA00047469"/>
    </source>
</evidence>
<protein>
    <recommendedName>
        <fullName evidence="3">leucine--tRNA ligase</fullName>
        <ecNumber evidence="3">6.1.1.4</ecNumber>
    </recommendedName>
    <alternativeName>
        <fullName evidence="9">Leucyl-tRNA synthetase</fullName>
    </alternativeName>
</protein>
<dbReference type="GO" id="GO:0005524">
    <property type="term" value="F:ATP binding"/>
    <property type="evidence" value="ECO:0007669"/>
    <property type="project" value="UniProtKB-KW"/>
</dbReference>
<dbReference type="InterPro" id="IPR004493">
    <property type="entry name" value="Leu-tRNA-synth_Ia_arc/euk"/>
</dbReference>
<sequence length="1111" mass="124702">MATPAQPAVDGPKSFAKLNALRDIEIAAQKRWESEKAFEVNSLPQKAPKFMATFPFPYMNGRLHLGHSFSLSKVEFSVAYEKLKGKRALFPFGFHCTGMPIKACADKLKKEVELFGKEFERYVEEEDAEEAAPPAADKKDAKENVDPTKIVKKHGKANAKNTGLKYQFQIMRSMGVPNEEIHLFANPTHWLYYFPPKAIDDLKQLGLHVDWRRSFITTDVNPYFDSFVRWQFNTLRKHPQPKIKFGERYTIYSPLDGQPCMDHDRASGEGVGVQEYTGVKLQVLLDDIKAIPLESRDKVKDVPVGKYLTSPEILAALKGKTLYMVAATLRPETMYGQTNCFVGVDLAYGIYQVNATEAWICTERSAKNMSFQGLFGTARGEITKLGSLKGSDLIGVPLKAPLAQYSKVYTLPMEGVLATKGTGVVTSVPSDSPDDYITMQDLIKKSAYYNVQSKWVEPFMPPKPIIQTPNFGNLAAVAAVEKLNIKSQKDKVQLAEAKELVYKEGFYSGVILVGQFKGKPVQEAKPLIKEYLIAQGLAFTYCEPEGQVISRSGDECVVTLADQWYMDYGEESWKKTALECLGKMETFQNETRNAFEKNLDWLGQWACSRSFGLGSRLPWDPTYLIESLSDSTIYMAYYTVAHILHEGTLDGSKPGSGNIAAADMTDAVWDYIMLQGPAPKSKIPKAMLDKMKQEFEFFYPLDLRCSGKDLVTNHLTFFIYNHTAIFPPEKWPLGVRSNGHLLLNSEKMSKSTGNFMTLSEAIQRYGADATRFALADAGDGLEDANFVYKTADDAILKLFTEKEWAEETIKELGTMRTGKLSWNDRVFEAEITRIVAAADKGYAAMLYREALKCAYYDLQNAKSEYRKATIASSDPNLANEKYEGMHKDLILRFIEVQALVMAPISPHWSEYMWSTILKKSTSIQTALWPTHNVPVDTSILKGAEYVRDVVYRIRAAEDAAARKKNKKGGKEAAAPPADAPKTIRLYYASSFPAWQDAALEALKKTWVNGAFTGKEREVLGDLMKDKRVMPFIAMMKKIIETVGASGFDRRLEFQELETLKANADYIRRELVTMKITKVEFVAKEDVATGFTEEDVAKADTAVPGVPTYRLF</sequence>
<dbReference type="Gene3D" id="3.90.740.10">
    <property type="entry name" value="Valyl/Leucyl/Isoleucyl-tRNA synthetase, editing domain"/>
    <property type="match status" value="1"/>
</dbReference>
<evidence type="ECO:0000256" key="8">
    <source>
        <dbReference type="ARBA" id="ARBA00023146"/>
    </source>
</evidence>
<feature type="domain" description="Aminoacyl-tRNA synthetase class Ia" evidence="12">
    <location>
        <begin position="29"/>
        <end position="108"/>
    </location>
</feature>
<evidence type="ECO:0000256" key="11">
    <source>
        <dbReference type="SAM" id="MobiDB-lite"/>
    </source>
</evidence>
<dbReference type="SUPFAM" id="SSF47323">
    <property type="entry name" value="Anticodon-binding domain of a subclass of class I aminoacyl-tRNA synthetases"/>
    <property type="match status" value="1"/>
</dbReference>
<comment type="similarity">
    <text evidence="2">Belongs to the class-I aminoacyl-tRNA synthetase family.</text>
</comment>
<feature type="domain" description="Methionyl/Valyl/Leucyl/Isoleucyl-tRNA synthetase anticodon-binding" evidence="13">
    <location>
        <begin position="824"/>
        <end position="966"/>
    </location>
</feature>
<dbReference type="InterPro" id="IPR013155">
    <property type="entry name" value="M/V/L/I-tRNA-synth_anticd-bd"/>
</dbReference>
<dbReference type="EMBL" id="QEAP01000193">
    <property type="protein sequence ID" value="TPX73329.1"/>
    <property type="molecule type" value="Genomic_DNA"/>
</dbReference>
<dbReference type="NCBIfam" id="NF008957">
    <property type="entry name" value="PRK12300.1"/>
    <property type="match status" value="1"/>
</dbReference>
<evidence type="ECO:0000256" key="9">
    <source>
        <dbReference type="ARBA" id="ARBA00030520"/>
    </source>
</evidence>
<organism evidence="14 15">
    <name type="scientific">Chytriomyces confervae</name>
    <dbReference type="NCBI Taxonomy" id="246404"/>
    <lineage>
        <taxon>Eukaryota</taxon>
        <taxon>Fungi</taxon>
        <taxon>Fungi incertae sedis</taxon>
        <taxon>Chytridiomycota</taxon>
        <taxon>Chytridiomycota incertae sedis</taxon>
        <taxon>Chytridiomycetes</taxon>
        <taxon>Chytridiales</taxon>
        <taxon>Chytriomycetaceae</taxon>
        <taxon>Chytriomyces</taxon>
    </lineage>
</organism>
<dbReference type="GO" id="GO:0002161">
    <property type="term" value="F:aminoacyl-tRNA deacylase activity"/>
    <property type="evidence" value="ECO:0007669"/>
    <property type="project" value="InterPro"/>
</dbReference>
<evidence type="ECO:0000313" key="14">
    <source>
        <dbReference type="EMBL" id="TPX73329.1"/>
    </source>
</evidence>
<keyword evidence="4 14" id="KW-0436">Ligase</keyword>
<dbReference type="SUPFAM" id="SSF50677">
    <property type="entry name" value="ValRS/IleRS/LeuRS editing domain"/>
    <property type="match status" value="1"/>
</dbReference>
<dbReference type="Proteomes" id="UP000320333">
    <property type="component" value="Unassembled WGS sequence"/>
</dbReference>
<feature type="domain" description="Aminoacyl-tRNA synthetase class Ia" evidence="12">
    <location>
        <begin position="200"/>
        <end position="785"/>
    </location>
</feature>
<dbReference type="PANTHER" id="PTHR45794">
    <property type="entry name" value="LEUCYL-TRNA SYNTHETASE"/>
    <property type="match status" value="1"/>
</dbReference>
<comment type="catalytic activity">
    <reaction evidence="10">
        <text>tRNA(Leu) + L-leucine + ATP = L-leucyl-tRNA(Leu) + AMP + diphosphate</text>
        <dbReference type="Rhea" id="RHEA:11688"/>
        <dbReference type="Rhea" id="RHEA-COMP:9613"/>
        <dbReference type="Rhea" id="RHEA-COMP:9622"/>
        <dbReference type="ChEBI" id="CHEBI:30616"/>
        <dbReference type="ChEBI" id="CHEBI:33019"/>
        <dbReference type="ChEBI" id="CHEBI:57427"/>
        <dbReference type="ChEBI" id="CHEBI:78442"/>
        <dbReference type="ChEBI" id="CHEBI:78494"/>
        <dbReference type="ChEBI" id="CHEBI:456215"/>
        <dbReference type="EC" id="6.1.1.4"/>
    </reaction>
</comment>
<dbReference type="Pfam" id="PF00133">
    <property type="entry name" value="tRNA-synt_1"/>
    <property type="match status" value="2"/>
</dbReference>
<evidence type="ECO:0000256" key="4">
    <source>
        <dbReference type="ARBA" id="ARBA00022598"/>
    </source>
</evidence>
<gene>
    <name evidence="14" type="ORF">CcCBS67573_g05403</name>
</gene>
<dbReference type="Gene3D" id="3.40.50.620">
    <property type="entry name" value="HUPs"/>
    <property type="match status" value="1"/>
</dbReference>
<evidence type="ECO:0000256" key="1">
    <source>
        <dbReference type="ARBA" id="ARBA00004496"/>
    </source>
</evidence>
<evidence type="ECO:0000259" key="12">
    <source>
        <dbReference type="Pfam" id="PF00133"/>
    </source>
</evidence>
<evidence type="ECO:0000256" key="5">
    <source>
        <dbReference type="ARBA" id="ARBA00022741"/>
    </source>
</evidence>
<dbReference type="GO" id="GO:0004823">
    <property type="term" value="F:leucine-tRNA ligase activity"/>
    <property type="evidence" value="ECO:0007669"/>
    <property type="project" value="UniProtKB-EC"/>
</dbReference>
<feature type="compositionally biased region" description="Basic and acidic residues" evidence="11">
    <location>
        <begin position="136"/>
        <end position="145"/>
    </location>
</feature>
<dbReference type="SUPFAM" id="SSF52374">
    <property type="entry name" value="Nucleotidylyl transferase"/>
    <property type="match status" value="1"/>
</dbReference>
<dbReference type="OrthoDB" id="10249672at2759"/>
<dbReference type="NCBIfam" id="TIGR00395">
    <property type="entry name" value="leuS_arch"/>
    <property type="match status" value="1"/>
</dbReference>
<keyword evidence="7" id="KW-0648">Protein biosynthesis</keyword>